<dbReference type="EMBL" id="UZAE01014370">
    <property type="protein sequence ID" value="VDO13274.1"/>
    <property type="molecule type" value="Genomic_DNA"/>
</dbReference>
<sequence length="184" mass="20825">MADVDENYPANFSSILFPNESLAPSTASPQFEVSTCKGDLNYTPKMQTQGFASTTISDAIEKNPIISDSDGQLIQFLHSDSTGAELQMIDDLIDSPEQFLTLPSEKQAFVLYWIMYICEFLYRDIEKGTVPPGIMQKFEVKGRSYEEYRTDLQYLLHAVNGEFPGVLQIYRDITSTYLKKTTSK</sequence>
<reference evidence="1 2" key="2">
    <citation type="submission" date="2018-11" db="EMBL/GenBank/DDBJ databases">
        <authorList>
            <consortium name="Pathogen Informatics"/>
        </authorList>
    </citation>
    <scope>NUCLEOTIDE SEQUENCE [LARGE SCALE GENOMIC DNA]</scope>
</reference>
<dbReference type="OrthoDB" id="10394473at2759"/>
<proteinExistence type="predicted"/>
<dbReference type="WBParaSite" id="HNAJ_0001252001-mRNA-1">
    <property type="protein sequence ID" value="HNAJ_0001252001-mRNA-1"/>
    <property type="gene ID" value="HNAJ_0001252001"/>
</dbReference>
<dbReference type="Proteomes" id="UP000278807">
    <property type="component" value="Unassembled WGS sequence"/>
</dbReference>
<accession>A0A0R3TXC5</accession>
<gene>
    <name evidence="1" type="ORF">HNAJ_LOCUS12498</name>
</gene>
<name>A0A0R3TXC5_RODNA</name>
<keyword evidence="2" id="KW-1185">Reference proteome</keyword>
<reference evidence="3" key="1">
    <citation type="submission" date="2017-02" db="UniProtKB">
        <authorList>
            <consortium name="WormBaseParasite"/>
        </authorList>
    </citation>
    <scope>IDENTIFICATION</scope>
</reference>
<evidence type="ECO:0000313" key="1">
    <source>
        <dbReference type="EMBL" id="VDO13274.1"/>
    </source>
</evidence>
<evidence type="ECO:0000313" key="2">
    <source>
        <dbReference type="Proteomes" id="UP000278807"/>
    </source>
</evidence>
<protein>
    <submittedName>
        <fullName evidence="3">BSD domain-containing protein</fullName>
    </submittedName>
</protein>
<dbReference type="AlphaFoldDB" id="A0A0R3TXC5"/>
<organism evidence="3">
    <name type="scientific">Rodentolepis nana</name>
    <name type="common">Dwarf tapeworm</name>
    <name type="synonym">Hymenolepis nana</name>
    <dbReference type="NCBI Taxonomy" id="102285"/>
    <lineage>
        <taxon>Eukaryota</taxon>
        <taxon>Metazoa</taxon>
        <taxon>Spiralia</taxon>
        <taxon>Lophotrochozoa</taxon>
        <taxon>Platyhelminthes</taxon>
        <taxon>Cestoda</taxon>
        <taxon>Eucestoda</taxon>
        <taxon>Cyclophyllidea</taxon>
        <taxon>Hymenolepididae</taxon>
        <taxon>Rodentolepis</taxon>
    </lineage>
</organism>
<evidence type="ECO:0000313" key="3">
    <source>
        <dbReference type="WBParaSite" id="HNAJ_0001252001-mRNA-1"/>
    </source>
</evidence>